<dbReference type="InterPro" id="IPR006311">
    <property type="entry name" value="TAT_signal"/>
</dbReference>
<evidence type="ECO:0000259" key="2">
    <source>
        <dbReference type="PROSITE" id="PS51677"/>
    </source>
</evidence>
<sequence length="287" mass="31114">MGRTRDSQPHNSPSADISPPARPDRRSLVKGLLIGAGGVALGGGAGAFAQRAFGEDGTPASAASVDSWMAPERQVDIIWSVNTAERLVALTFDDGPLPRWTPLALDALEEARVRATFFVVGSRLERHAAGLGARLARHELGNHTWGHDDLSRLGRTAGYRTVHRTHVAITRLTGKEPRLLRPPWGRLGGTTVHVAAQHGYDIALWSLLVQDSRLARDPRALVEGVVDNARPGTVLLAHDVGRPSRLEAIRRLPEMIAGLRRRGFEFVTVSELRQAGVRSPGRTPRPS</sequence>
<accession>A0A7K0C8H9</accession>
<dbReference type="GO" id="GO:0016810">
    <property type="term" value="F:hydrolase activity, acting on carbon-nitrogen (but not peptide) bonds"/>
    <property type="evidence" value="ECO:0007669"/>
    <property type="project" value="InterPro"/>
</dbReference>
<organism evidence="3 4">
    <name type="scientific">Actinomadura macrotermitis</name>
    <dbReference type="NCBI Taxonomy" id="2585200"/>
    <lineage>
        <taxon>Bacteria</taxon>
        <taxon>Bacillati</taxon>
        <taxon>Actinomycetota</taxon>
        <taxon>Actinomycetes</taxon>
        <taxon>Streptosporangiales</taxon>
        <taxon>Thermomonosporaceae</taxon>
        <taxon>Actinomadura</taxon>
    </lineage>
</organism>
<dbReference type="Proteomes" id="UP000487268">
    <property type="component" value="Unassembled WGS sequence"/>
</dbReference>
<reference evidence="3 4" key="1">
    <citation type="submission" date="2019-10" db="EMBL/GenBank/DDBJ databases">
        <title>Actinomadura rubteroloni sp. nov. and Actinomadura macrotermitis sp. nov., isolated from the gut of fungus growing-termite Macrotermes natalensis.</title>
        <authorList>
            <person name="Benndorf R."/>
            <person name="Martin K."/>
            <person name="Kuefner M."/>
            <person name="De Beer W."/>
            <person name="Kaster A.-K."/>
            <person name="Vollmers J."/>
            <person name="Poulsen M."/>
            <person name="Beemelmanns C."/>
        </authorList>
    </citation>
    <scope>NUCLEOTIDE SEQUENCE [LARGE SCALE GENOMIC DNA]</scope>
    <source>
        <strain evidence="3 4">RB68</strain>
    </source>
</reference>
<proteinExistence type="predicted"/>
<evidence type="ECO:0000313" key="3">
    <source>
        <dbReference type="EMBL" id="MQY09760.1"/>
    </source>
</evidence>
<keyword evidence="4" id="KW-1185">Reference proteome</keyword>
<protein>
    <recommendedName>
        <fullName evidence="2">NodB homology domain-containing protein</fullName>
    </recommendedName>
</protein>
<evidence type="ECO:0000256" key="1">
    <source>
        <dbReference type="SAM" id="MobiDB-lite"/>
    </source>
</evidence>
<dbReference type="SUPFAM" id="SSF88713">
    <property type="entry name" value="Glycoside hydrolase/deacetylase"/>
    <property type="match status" value="1"/>
</dbReference>
<dbReference type="GO" id="GO:0005975">
    <property type="term" value="P:carbohydrate metabolic process"/>
    <property type="evidence" value="ECO:0007669"/>
    <property type="project" value="InterPro"/>
</dbReference>
<gene>
    <name evidence="3" type="ORF">ACRB68_78890</name>
</gene>
<name>A0A7K0C8H9_9ACTN</name>
<dbReference type="EMBL" id="WEGH01000007">
    <property type="protein sequence ID" value="MQY09760.1"/>
    <property type="molecule type" value="Genomic_DNA"/>
</dbReference>
<evidence type="ECO:0000313" key="4">
    <source>
        <dbReference type="Proteomes" id="UP000487268"/>
    </source>
</evidence>
<dbReference type="PROSITE" id="PS51677">
    <property type="entry name" value="NODB"/>
    <property type="match status" value="1"/>
</dbReference>
<dbReference type="AlphaFoldDB" id="A0A7K0C8H9"/>
<dbReference type="InterPro" id="IPR002509">
    <property type="entry name" value="NODB_dom"/>
</dbReference>
<comment type="caution">
    <text evidence="3">The sequence shown here is derived from an EMBL/GenBank/DDBJ whole genome shotgun (WGS) entry which is preliminary data.</text>
</comment>
<feature type="domain" description="NodB homology" evidence="2">
    <location>
        <begin position="86"/>
        <end position="267"/>
    </location>
</feature>
<dbReference type="OrthoDB" id="3521160at2"/>
<dbReference type="Pfam" id="PF01522">
    <property type="entry name" value="Polysacc_deac_1"/>
    <property type="match status" value="1"/>
</dbReference>
<dbReference type="InterPro" id="IPR050248">
    <property type="entry name" value="Polysacc_deacetylase_ArnD"/>
</dbReference>
<dbReference type="InterPro" id="IPR011330">
    <property type="entry name" value="Glyco_hydro/deAcase_b/a-brl"/>
</dbReference>
<feature type="region of interest" description="Disordered" evidence="1">
    <location>
        <begin position="1"/>
        <end position="23"/>
    </location>
</feature>
<dbReference type="PANTHER" id="PTHR10587">
    <property type="entry name" value="GLYCOSYL TRANSFERASE-RELATED"/>
    <property type="match status" value="1"/>
</dbReference>
<dbReference type="Gene3D" id="3.20.20.370">
    <property type="entry name" value="Glycoside hydrolase/deacetylase"/>
    <property type="match status" value="1"/>
</dbReference>
<dbReference type="PROSITE" id="PS51318">
    <property type="entry name" value="TAT"/>
    <property type="match status" value="1"/>
</dbReference>